<accession>A0A2I0CQ14</accession>
<protein>
    <recommendedName>
        <fullName evidence="3">DUF72 domain-containing protein</fullName>
    </recommendedName>
</protein>
<dbReference type="PANTHER" id="PTHR30348">
    <property type="entry name" value="UNCHARACTERIZED PROTEIN YECE"/>
    <property type="match status" value="1"/>
</dbReference>
<dbReference type="EMBL" id="PIYS01000015">
    <property type="protein sequence ID" value="PKF71232.1"/>
    <property type="molecule type" value="Genomic_DNA"/>
</dbReference>
<name>A0A2I0CQ14_9PSED</name>
<dbReference type="AlphaFoldDB" id="A0A2I0CQ14"/>
<dbReference type="InterPro" id="IPR002763">
    <property type="entry name" value="DUF72"/>
</dbReference>
<dbReference type="PANTHER" id="PTHR30348:SF9">
    <property type="entry name" value="UPF0759 PROTEIN YECE"/>
    <property type="match status" value="1"/>
</dbReference>
<comment type="caution">
    <text evidence="1">The sequence shown here is derived from an EMBL/GenBank/DDBJ whole genome shotgun (WGS) entry which is preliminary data.</text>
</comment>
<sequence length="282" mass="31895">MLPYFLGCPAWSEPAWRAHLYSQSGAGHALQRYARVFNTVEGNTTFYAVPSVETVRRWAQYMPAHFRFTAKLPRSLSHAPSLYGQQALLERFLELLAPLGGRVHPLWLQLPASFAPARLGELVALLDALQGRAVAVEVRHPLFFARGEEERALNRLLRDRQVERICLDARALFSCTLQSPAVRHAQAKKPRLPVRPTAFSDSPQLRFIGHPQLPANDDFLQPWLDKVADWISAGLTPHVYLHTPDNQLAPLLAWRFHRQLQARLPGLSDLPWPAASEQYALL</sequence>
<proteinExistence type="predicted"/>
<gene>
    <name evidence="1" type="ORF">CW360_08760</name>
</gene>
<dbReference type="RefSeq" id="WP_101193432.1">
    <property type="nucleotide sequence ID" value="NZ_PIYS01000015.1"/>
</dbReference>
<evidence type="ECO:0000313" key="1">
    <source>
        <dbReference type="EMBL" id="PKF71232.1"/>
    </source>
</evidence>
<dbReference type="InterPro" id="IPR036520">
    <property type="entry name" value="UPF0759_sf"/>
</dbReference>
<dbReference type="Proteomes" id="UP000242861">
    <property type="component" value="Unassembled WGS sequence"/>
</dbReference>
<organism evidence="1 2">
    <name type="scientific">Pseudomonas fluvialis</name>
    <dbReference type="NCBI Taxonomy" id="1793966"/>
    <lineage>
        <taxon>Bacteria</taxon>
        <taxon>Pseudomonadati</taxon>
        <taxon>Pseudomonadota</taxon>
        <taxon>Gammaproteobacteria</taxon>
        <taxon>Pseudomonadales</taxon>
        <taxon>Pseudomonadaceae</taxon>
        <taxon>Pseudomonas</taxon>
    </lineage>
</organism>
<dbReference type="Gene3D" id="3.20.20.410">
    <property type="entry name" value="Protein of unknown function UPF0759"/>
    <property type="match status" value="1"/>
</dbReference>
<evidence type="ECO:0008006" key="3">
    <source>
        <dbReference type="Google" id="ProtNLM"/>
    </source>
</evidence>
<dbReference type="SUPFAM" id="SSF117396">
    <property type="entry name" value="TM1631-like"/>
    <property type="match status" value="1"/>
</dbReference>
<evidence type="ECO:0000313" key="2">
    <source>
        <dbReference type="Proteomes" id="UP000242861"/>
    </source>
</evidence>
<dbReference type="Pfam" id="PF01904">
    <property type="entry name" value="DUF72"/>
    <property type="match status" value="1"/>
</dbReference>
<reference evidence="2" key="1">
    <citation type="submission" date="2017-12" db="EMBL/GenBank/DDBJ databases">
        <authorList>
            <person name="Yu X.-Y."/>
        </authorList>
    </citation>
    <scope>NUCLEOTIDE SEQUENCE [LARGE SCALE GENOMIC DNA]</scope>
    <source>
        <strain evidence="2">ZYSR67-Z</strain>
    </source>
</reference>